<evidence type="ECO:0000256" key="1">
    <source>
        <dbReference type="SAM" id="Phobius"/>
    </source>
</evidence>
<name>A1ZRC3_MICM2</name>
<comment type="caution">
    <text evidence="2">The sequence shown here is derived from an EMBL/GenBank/DDBJ whole genome shotgun (WGS) entry which is preliminary data.</text>
</comment>
<evidence type="ECO:0000313" key="3">
    <source>
        <dbReference type="Proteomes" id="UP000004095"/>
    </source>
</evidence>
<accession>A1ZRC3</accession>
<organism evidence="2 3">
    <name type="scientific">Microscilla marina ATCC 23134</name>
    <dbReference type="NCBI Taxonomy" id="313606"/>
    <lineage>
        <taxon>Bacteria</taxon>
        <taxon>Pseudomonadati</taxon>
        <taxon>Bacteroidota</taxon>
        <taxon>Cytophagia</taxon>
        <taxon>Cytophagales</taxon>
        <taxon>Microscillaceae</taxon>
        <taxon>Microscilla</taxon>
    </lineage>
</organism>
<keyword evidence="3" id="KW-1185">Reference proteome</keyword>
<reference evidence="2 3" key="1">
    <citation type="submission" date="2007-01" db="EMBL/GenBank/DDBJ databases">
        <authorList>
            <person name="Haygood M."/>
            <person name="Podell S."/>
            <person name="Anderson C."/>
            <person name="Hopkinson B."/>
            <person name="Roe K."/>
            <person name="Barbeau K."/>
            <person name="Gaasterland T."/>
            <person name="Ferriera S."/>
            <person name="Johnson J."/>
            <person name="Kravitz S."/>
            <person name="Beeson K."/>
            <person name="Sutton G."/>
            <person name="Rogers Y.-H."/>
            <person name="Friedman R."/>
            <person name="Frazier M."/>
            <person name="Venter J.C."/>
        </authorList>
    </citation>
    <scope>NUCLEOTIDE SEQUENCE [LARGE SCALE GENOMIC DNA]</scope>
    <source>
        <strain evidence="2 3">ATCC 23134</strain>
    </source>
</reference>
<keyword evidence="1" id="KW-0812">Transmembrane</keyword>
<protein>
    <submittedName>
        <fullName evidence="2">Uncharacterized protein</fullName>
    </submittedName>
</protein>
<sequence length="37" mass="4489">MFGVYGYILKYFFEISCLILLIYFKQLQLFFSVISQL</sequence>
<dbReference type="EMBL" id="AAWS01000027">
    <property type="protein sequence ID" value="EAY27013.1"/>
    <property type="molecule type" value="Genomic_DNA"/>
</dbReference>
<dbReference type="Proteomes" id="UP000004095">
    <property type="component" value="Unassembled WGS sequence"/>
</dbReference>
<keyword evidence="1" id="KW-0472">Membrane</keyword>
<evidence type="ECO:0000313" key="2">
    <source>
        <dbReference type="EMBL" id="EAY27013.1"/>
    </source>
</evidence>
<gene>
    <name evidence="2" type="ORF">M23134_04701</name>
</gene>
<dbReference type="AlphaFoldDB" id="A1ZRC3"/>
<keyword evidence="1" id="KW-1133">Transmembrane helix</keyword>
<feature type="transmembrane region" description="Helical" evidence="1">
    <location>
        <begin position="6"/>
        <end position="24"/>
    </location>
</feature>
<proteinExistence type="predicted"/>